<dbReference type="EC" id="2.7.13.3" evidence="2"/>
<dbReference type="CDD" id="cd00082">
    <property type="entry name" value="HisKA"/>
    <property type="match status" value="1"/>
</dbReference>
<dbReference type="PRINTS" id="PR00344">
    <property type="entry name" value="BCTRLSENSOR"/>
</dbReference>
<keyword evidence="4" id="KW-1133">Transmembrane helix</keyword>
<comment type="caution">
    <text evidence="6">The sequence shown here is derived from an EMBL/GenBank/DDBJ whole genome shotgun (WGS) entry which is preliminary data.</text>
</comment>
<evidence type="ECO:0000256" key="4">
    <source>
        <dbReference type="SAM" id="Phobius"/>
    </source>
</evidence>
<dbReference type="InterPro" id="IPR004358">
    <property type="entry name" value="Sig_transdc_His_kin-like_C"/>
</dbReference>
<feature type="transmembrane region" description="Helical" evidence="4">
    <location>
        <begin position="127"/>
        <end position="148"/>
    </location>
</feature>
<evidence type="ECO:0000256" key="1">
    <source>
        <dbReference type="ARBA" id="ARBA00000085"/>
    </source>
</evidence>
<keyword evidence="4" id="KW-0472">Membrane</keyword>
<evidence type="ECO:0000256" key="2">
    <source>
        <dbReference type="ARBA" id="ARBA00012438"/>
    </source>
</evidence>
<dbReference type="InterPro" id="IPR036097">
    <property type="entry name" value="HisK_dim/P_sf"/>
</dbReference>
<dbReference type="SUPFAM" id="SSF47384">
    <property type="entry name" value="Homodimeric domain of signal transducing histidine kinase"/>
    <property type="match status" value="1"/>
</dbReference>
<proteinExistence type="predicted"/>
<accession>A0A7K1XS32</accession>
<dbReference type="PANTHER" id="PTHR43065">
    <property type="entry name" value="SENSOR HISTIDINE KINASE"/>
    <property type="match status" value="1"/>
</dbReference>
<name>A0A7K1XS32_9SPHI</name>
<reference evidence="6 7" key="1">
    <citation type="submission" date="2019-11" db="EMBL/GenBank/DDBJ databases">
        <title>Pedobacter sp. HMF7056 Genome sequencing and assembly.</title>
        <authorList>
            <person name="Kang H."/>
            <person name="Kim H."/>
            <person name="Joh K."/>
        </authorList>
    </citation>
    <scope>NUCLEOTIDE SEQUENCE [LARGE SCALE GENOMIC DNA]</scope>
    <source>
        <strain evidence="6 7">HMF7056</strain>
    </source>
</reference>
<dbReference type="InterPro" id="IPR003661">
    <property type="entry name" value="HisK_dim/P_dom"/>
</dbReference>
<feature type="transmembrane region" description="Helical" evidence="4">
    <location>
        <begin position="26"/>
        <end position="44"/>
    </location>
</feature>
<dbReference type="Gene3D" id="1.10.287.130">
    <property type="match status" value="1"/>
</dbReference>
<dbReference type="AlphaFoldDB" id="A0A7K1XS32"/>
<gene>
    <name evidence="6" type="ORF">GS398_00635</name>
</gene>
<dbReference type="EMBL" id="WVHS01000001">
    <property type="protein sequence ID" value="MXV13795.1"/>
    <property type="molecule type" value="Genomic_DNA"/>
</dbReference>
<dbReference type="RefSeq" id="WP_160904824.1">
    <property type="nucleotide sequence ID" value="NZ_WVHS01000001.1"/>
</dbReference>
<dbReference type="InterPro" id="IPR003594">
    <property type="entry name" value="HATPase_dom"/>
</dbReference>
<dbReference type="SMART" id="SM00387">
    <property type="entry name" value="HATPase_c"/>
    <property type="match status" value="1"/>
</dbReference>
<dbReference type="PANTHER" id="PTHR43065:SF42">
    <property type="entry name" value="TWO-COMPONENT SENSOR PPRA"/>
    <property type="match status" value="1"/>
</dbReference>
<keyword evidence="3" id="KW-0597">Phosphoprotein</keyword>
<evidence type="ECO:0000313" key="6">
    <source>
        <dbReference type="EMBL" id="MXV13795.1"/>
    </source>
</evidence>
<feature type="transmembrane region" description="Helical" evidence="4">
    <location>
        <begin position="50"/>
        <end position="71"/>
    </location>
</feature>
<dbReference type="Pfam" id="PF02518">
    <property type="entry name" value="HATPase_c"/>
    <property type="match status" value="1"/>
</dbReference>
<feature type="transmembrane region" description="Helical" evidence="4">
    <location>
        <begin position="160"/>
        <end position="181"/>
    </location>
</feature>
<sequence length="467" mass="52012">MLRRCIEYFIPKQLEPDSEYMRRAGLIAYTVFITAIFSLFYVSVSWITGFFMGMVIMMCCFLLNACLLLLLKWGVNLLKVANAYGFIGATAVYGCIYFSGGFKSPILPWLASSPIVILLIAGKKSGYVWTGIALLIVAALGIMDYNGFQFPHGYSRSKEFFLFFSGHLGLVLIIFFIALIFENARIKAFKEVSKQKDSLQVMLSELKSAQDQLIQSEKMASLGELTAGIAHEIQNPLNFVNNFAEVNIEMVAELEEELKSGNIEESLSLVSAIGGNEQKISHHGKRADFIIKGMLQHSRTSTGERRPTNVNILADEFLKLSYHGLRAKDNSFNAEMVTRFDPDLPKVNVVQQDIGRVLLNLFNNGFYAVREKQKNTGEDYKPVIEVSTSARSSFVEITVQDNGNGIPDAIKDKIMQPFFTTKPTGEGTGLGLSLSYDIIVKGHNGSINMASALGEYTRFTIRLPLKE</sequence>
<comment type="catalytic activity">
    <reaction evidence="1">
        <text>ATP + protein L-histidine = ADP + protein N-phospho-L-histidine.</text>
        <dbReference type="EC" id="2.7.13.3"/>
    </reaction>
</comment>
<dbReference type="Gene3D" id="3.30.565.10">
    <property type="entry name" value="Histidine kinase-like ATPase, C-terminal domain"/>
    <property type="match status" value="1"/>
</dbReference>
<dbReference type="SUPFAM" id="SSF55874">
    <property type="entry name" value="ATPase domain of HSP90 chaperone/DNA topoisomerase II/histidine kinase"/>
    <property type="match status" value="1"/>
</dbReference>
<keyword evidence="7" id="KW-1185">Reference proteome</keyword>
<protein>
    <recommendedName>
        <fullName evidence="2">histidine kinase</fullName>
        <ecNumber evidence="2">2.7.13.3</ecNumber>
    </recommendedName>
</protein>
<evidence type="ECO:0000256" key="3">
    <source>
        <dbReference type="ARBA" id="ARBA00022553"/>
    </source>
</evidence>
<evidence type="ECO:0000313" key="7">
    <source>
        <dbReference type="Proteomes" id="UP000451233"/>
    </source>
</evidence>
<dbReference type="InterPro" id="IPR005467">
    <property type="entry name" value="His_kinase_dom"/>
</dbReference>
<dbReference type="GO" id="GO:0000155">
    <property type="term" value="F:phosphorelay sensor kinase activity"/>
    <property type="evidence" value="ECO:0007669"/>
    <property type="project" value="InterPro"/>
</dbReference>
<feature type="transmembrane region" description="Helical" evidence="4">
    <location>
        <begin position="83"/>
        <end position="100"/>
    </location>
</feature>
<dbReference type="PROSITE" id="PS50109">
    <property type="entry name" value="HIS_KIN"/>
    <property type="match status" value="1"/>
</dbReference>
<organism evidence="6 7">
    <name type="scientific">Hufsiella ginkgonis</name>
    <dbReference type="NCBI Taxonomy" id="2695274"/>
    <lineage>
        <taxon>Bacteria</taxon>
        <taxon>Pseudomonadati</taxon>
        <taxon>Bacteroidota</taxon>
        <taxon>Sphingobacteriia</taxon>
        <taxon>Sphingobacteriales</taxon>
        <taxon>Sphingobacteriaceae</taxon>
        <taxon>Hufsiella</taxon>
    </lineage>
</organism>
<evidence type="ECO:0000259" key="5">
    <source>
        <dbReference type="PROSITE" id="PS50109"/>
    </source>
</evidence>
<keyword evidence="4" id="KW-0812">Transmembrane</keyword>
<dbReference type="Proteomes" id="UP000451233">
    <property type="component" value="Unassembled WGS sequence"/>
</dbReference>
<dbReference type="SMART" id="SM00388">
    <property type="entry name" value="HisKA"/>
    <property type="match status" value="1"/>
</dbReference>
<feature type="domain" description="Histidine kinase" evidence="5">
    <location>
        <begin position="228"/>
        <end position="467"/>
    </location>
</feature>
<dbReference type="InterPro" id="IPR036890">
    <property type="entry name" value="HATPase_C_sf"/>
</dbReference>